<dbReference type="EMBL" id="JAVSJA010000001">
    <property type="protein sequence ID" value="MDT3674234.1"/>
    <property type="molecule type" value="Genomic_DNA"/>
</dbReference>
<keyword evidence="2" id="KW-0328">Glycosyltransferase</keyword>
<accession>A0ABU3HI72</accession>
<dbReference type="Proteomes" id="UP001180650">
    <property type="component" value="Unassembled WGS sequence"/>
</dbReference>
<reference evidence="2" key="1">
    <citation type="submission" date="2023-08" db="EMBL/GenBank/DDBJ databases">
        <authorList>
            <person name="Park H.-K."/>
            <person name="Kim I.-S."/>
        </authorList>
    </citation>
    <scope>NUCLEOTIDE SEQUENCE</scope>
    <source>
        <strain evidence="2">NRERC-220</strain>
    </source>
</reference>
<feature type="transmembrane region" description="Helical" evidence="1">
    <location>
        <begin position="212"/>
        <end position="231"/>
    </location>
</feature>
<sequence length="559" mass="64514">MHYIPSFKKFQIAVPDLLVVAVCIVSFIFSVIESKLNTDAHHWGLMYANAIDLVRGSIPFKEIFIQYGILTTIIQGFSLVIFGNKAISVGIITGLFYSCSLYISYLLWQKIISKNRASFSTILMFLLQGYIVYPWSNYFSYTFLLICLLLLSNGRSKNSRILVYCVAGIFFALNVLSRQTAFGPTIVPIYLYFLLELVESSKEERKTFIKKIVLFHLGVMAIFAIFFVYLYHTSSLQDWYLQNFTILNLYEDSSGGVKNLIFGFLKKMFISPILTFDIRGIIYILNLCNSIFWIQAILAKVFRKNLPVTNREKVIFLLASISLFGYAQALYKLSVFRLQNSSSIGLGLLTLSGFEMTSKLLKWQRYIILGIICAMSVYLSGTLGGLKFSSVYYNWPKYLFSGRLQQPENIDIFQGKLFNTRVKSYYESLVKEIDSYKSSVPYIINLTRDSYILYLSNNFRKVQSSPFYDIYDRRLNDMILLDEQQKIDNLIARENAIYIAHLRKIEDFRSIPSNYCIVYQAQKPREVPFMPKDIFLVVPRKIAKDCLTINIKSSKDKGV</sequence>
<feature type="transmembrane region" description="Helical" evidence="1">
    <location>
        <begin position="366"/>
        <end position="386"/>
    </location>
</feature>
<dbReference type="RefSeq" id="WP_312672916.1">
    <property type="nucleotide sequence ID" value="NZ_JAVSJA010000001.1"/>
</dbReference>
<feature type="transmembrane region" description="Helical" evidence="1">
    <location>
        <begin position="63"/>
        <end position="81"/>
    </location>
</feature>
<comment type="caution">
    <text evidence="2">The sequence shown here is derived from an EMBL/GenBank/DDBJ whole genome shotgun (WGS) entry which is preliminary data.</text>
</comment>
<evidence type="ECO:0000313" key="2">
    <source>
        <dbReference type="EMBL" id="MDT3674234.1"/>
    </source>
</evidence>
<gene>
    <name evidence="2" type="ORF">RAM70_06700</name>
</gene>
<name>A0ABU3HI72_9CHRO</name>
<proteinExistence type="predicted"/>
<feature type="transmembrane region" description="Helical" evidence="1">
    <location>
        <begin position="314"/>
        <end position="331"/>
    </location>
</feature>
<keyword evidence="1" id="KW-0472">Membrane</keyword>
<feature type="transmembrane region" description="Helical" evidence="1">
    <location>
        <begin position="161"/>
        <end position="176"/>
    </location>
</feature>
<feature type="transmembrane region" description="Helical" evidence="1">
    <location>
        <begin position="281"/>
        <end position="302"/>
    </location>
</feature>
<evidence type="ECO:0000313" key="3">
    <source>
        <dbReference type="Proteomes" id="UP001180650"/>
    </source>
</evidence>
<keyword evidence="1" id="KW-1133">Transmembrane helix</keyword>
<organism evidence="2 3">
    <name type="scientific">Microcystis wesenbergii NRERC-220</name>
    <dbReference type="NCBI Taxonomy" id="3068991"/>
    <lineage>
        <taxon>Bacteria</taxon>
        <taxon>Bacillati</taxon>
        <taxon>Cyanobacteriota</taxon>
        <taxon>Cyanophyceae</taxon>
        <taxon>Oscillatoriophycideae</taxon>
        <taxon>Chroococcales</taxon>
        <taxon>Microcystaceae</taxon>
        <taxon>Microcystis</taxon>
    </lineage>
</organism>
<feature type="transmembrane region" description="Helical" evidence="1">
    <location>
        <begin position="87"/>
        <end position="108"/>
    </location>
</feature>
<dbReference type="EC" id="2.4.-.-" evidence="2"/>
<keyword evidence="1" id="KW-0812">Transmembrane</keyword>
<feature type="transmembrane region" description="Helical" evidence="1">
    <location>
        <begin position="138"/>
        <end position="154"/>
    </location>
</feature>
<feature type="transmembrane region" description="Helical" evidence="1">
    <location>
        <begin position="12"/>
        <end position="32"/>
    </location>
</feature>
<dbReference type="GO" id="GO:0016757">
    <property type="term" value="F:glycosyltransferase activity"/>
    <property type="evidence" value="ECO:0007669"/>
    <property type="project" value="UniProtKB-KW"/>
</dbReference>
<evidence type="ECO:0000256" key="1">
    <source>
        <dbReference type="SAM" id="Phobius"/>
    </source>
</evidence>
<protein>
    <submittedName>
        <fullName evidence="2">Glycosyltransferase family 39 protein</fullName>
        <ecNumber evidence="2">2.4.-.-</ecNumber>
    </submittedName>
</protein>
<keyword evidence="2" id="KW-0808">Transferase</keyword>
<keyword evidence="3" id="KW-1185">Reference proteome</keyword>